<dbReference type="Pfam" id="PF25574">
    <property type="entry name" value="TPR_IMB1"/>
    <property type="match status" value="1"/>
</dbReference>
<dbReference type="InterPro" id="IPR058584">
    <property type="entry name" value="IMB1_TNPO1-like_TPR"/>
</dbReference>
<organism evidence="8">
    <name type="scientific">Timema californicum</name>
    <name type="common">California timema</name>
    <name type="synonym">Walking stick</name>
    <dbReference type="NCBI Taxonomy" id="61474"/>
    <lineage>
        <taxon>Eukaryota</taxon>
        <taxon>Metazoa</taxon>
        <taxon>Ecdysozoa</taxon>
        <taxon>Arthropoda</taxon>
        <taxon>Hexapoda</taxon>
        <taxon>Insecta</taxon>
        <taxon>Pterygota</taxon>
        <taxon>Neoptera</taxon>
        <taxon>Polyneoptera</taxon>
        <taxon>Phasmatodea</taxon>
        <taxon>Timematodea</taxon>
        <taxon>Timematoidea</taxon>
        <taxon>Timematidae</taxon>
        <taxon>Timema</taxon>
    </lineage>
</organism>
<comment type="subcellular location">
    <subcellularLocation>
        <location evidence="1">Cytoplasm</location>
    </subcellularLocation>
</comment>
<dbReference type="InterPro" id="IPR016024">
    <property type="entry name" value="ARM-type_fold"/>
</dbReference>
<evidence type="ECO:0000256" key="4">
    <source>
        <dbReference type="ARBA" id="ARBA00022737"/>
    </source>
</evidence>
<dbReference type="GO" id="GO:0006606">
    <property type="term" value="P:protein import into nucleus"/>
    <property type="evidence" value="ECO:0007669"/>
    <property type="project" value="InterPro"/>
</dbReference>
<feature type="compositionally biased region" description="Acidic residues" evidence="6">
    <location>
        <begin position="1"/>
        <end position="10"/>
    </location>
</feature>
<keyword evidence="3" id="KW-0963">Cytoplasm</keyword>
<dbReference type="InterPro" id="IPR040122">
    <property type="entry name" value="Importin_beta"/>
</dbReference>
<feature type="compositionally biased region" description="Acidic residues" evidence="6">
    <location>
        <begin position="36"/>
        <end position="48"/>
    </location>
</feature>
<dbReference type="InterPro" id="IPR011989">
    <property type="entry name" value="ARM-like"/>
</dbReference>
<evidence type="ECO:0000313" key="8">
    <source>
        <dbReference type="EMBL" id="CAD7570637.1"/>
    </source>
</evidence>
<evidence type="ECO:0000256" key="1">
    <source>
        <dbReference type="ARBA" id="ARBA00004496"/>
    </source>
</evidence>
<sequence>MTGDVEDDEMIPDREEDIRPRFHKSRTHTIKHSEENGEEEDDDDDGIDDDNSLSDWNLRKCSAAALDVLANVFREELLPVLVPILKETLFHQEWEIKESGILALGAIAEDYVSPTLVMLQLLKRVLDGNKRVQEAACSAFATLEEEACTELVPYLGFILETLVFAFSKYQHKNLLILYDAIGTLADSVGHHLNKPDYINLLMPPLIQKWNILKDEDKDLFPLLECLSSVATALQSGFLPYCEPVYRRCVSLVEQTLNQHIANTQNPEQFEAPDKDFMIVALDLLSGLAEGLDGHIEKLVINSNIMQLLYQCMQDPMPEVRQSSFALLGDLTKACFQHEC</sequence>
<feature type="domain" description="Importin subunit beta-1/Transportin-1-like TPR repeats" evidence="7">
    <location>
        <begin position="117"/>
        <end position="333"/>
    </location>
</feature>
<dbReference type="SUPFAM" id="SSF48371">
    <property type="entry name" value="ARM repeat"/>
    <property type="match status" value="1"/>
</dbReference>
<keyword evidence="4" id="KW-0677">Repeat</keyword>
<dbReference type="AlphaFoldDB" id="A0A7R9J174"/>
<evidence type="ECO:0000259" key="7">
    <source>
        <dbReference type="Pfam" id="PF25574"/>
    </source>
</evidence>
<dbReference type="EMBL" id="OE180140">
    <property type="protein sequence ID" value="CAD7570637.1"/>
    <property type="molecule type" value="Genomic_DNA"/>
</dbReference>
<feature type="compositionally biased region" description="Basic residues" evidence="6">
    <location>
        <begin position="21"/>
        <end position="30"/>
    </location>
</feature>
<dbReference type="Gene3D" id="1.25.10.10">
    <property type="entry name" value="Leucine-rich Repeat Variant"/>
    <property type="match status" value="2"/>
</dbReference>
<dbReference type="PANTHER" id="PTHR10527">
    <property type="entry name" value="IMPORTIN BETA"/>
    <property type="match status" value="1"/>
</dbReference>
<evidence type="ECO:0000256" key="5">
    <source>
        <dbReference type="ARBA" id="ARBA00022927"/>
    </source>
</evidence>
<keyword evidence="5" id="KW-0653">Protein transport</keyword>
<feature type="region of interest" description="Disordered" evidence="6">
    <location>
        <begin position="1"/>
        <end position="48"/>
    </location>
</feature>
<feature type="compositionally biased region" description="Basic and acidic residues" evidence="6">
    <location>
        <begin position="11"/>
        <end position="20"/>
    </location>
</feature>
<evidence type="ECO:0000256" key="2">
    <source>
        <dbReference type="ARBA" id="ARBA00022448"/>
    </source>
</evidence>
<keyword evidence="2" id="KW-0813">Transport</keyword>
<reference evidence="8" key="1">
    <citation type="submission" date="2020-11" db="EMBL/GenBank/DDBJ databases">
        <authorList>
            <person name="Tran Van P."/>
        </authorList>
    </citation>
    <scope>NUCLEOTIDE SEQUENCE</scope>
</reference>
<proteinExistence type="predicted"/>
<evidence type="ECO:0000256" key="6">
    <source>
        <dbReference type="SAM" id="MobiDB-lite"/>
    </source>
</evidence>
<accession>A0A7R9J174</accession>
<dbReference type="GO" id="GO:0005737">
    <property type="term" value="C:cytoplasm"/>
    <property type="evidence" value="ECO:0007669"/>
    <property type="project" value="UniProtKB-SubCell"/>
</dbReference>
<name>A0A7R9J174_TIMCA</name>
<gene>
    <name evidence="8" type="ORF">TCMB3V08_LOCUS3335</name>
</gene>
<protein>
    <submittedName>
        <fullName evidence="8">(California timema) hypothetical protein</fullName>
    </submittedName>
</protein>
<evidence type="ECO:0000256" key="3">
    <source>
        <dbReference type="ARBA" id="ARBA00022490"/>
    </source>
</evidence>